<keyword evidence="1" id="KW-1133">Transmembrane helix</keyword>
<name>A0A1W0X616_HYPEX</name>
<dbReference type="Proteomes" id="UP000192578">
    <property type="component" value="Unassembled WGS sequence"/>
</dbReference>
<sequence length="76" mass="8902">MLDEQQGNRSFLRTTAGIWLTRLTSLVNRAVIGRWNLLFVIIVFLDALLGRLLPIHFVHFDELHAFAVKIVWKLWT</sequence>
<keyword evidence="3" id="KW-1185">Reference proteome</keyword>
<evidence type="ECO:0000256" key="1">
    <source>
        <dbReference type="SAM" id="Phobius"/>
    </source>
</evidence>
<gene>
    <name evidence="2" type="ORF">BV898_03198</name>
</gene>
<proteinExistence type="predicted"/>
<reference evidence="3" key="1">
    <citation type="submission" date="2017-01" db="EMBL/GenBank/DDBJ databases">
        <title>Comparative genomics of anhydrobiosis in the tardigrade Hypsibius dujardini.</title>
        <authorList>
            <person name="Yoshida Y."/>
            <person name="Koutsovoulos G."/>
            <person name="Laetsch D."/>
            <person name="Stevens L."/>
            <person name="Kumar S."/>
            <person name="Horikawa D."/>
            <person name="Ishino K."/>
            <person name="Komine S."/>
            <person name="Tomita M."/>
            <person name="Blaxter M."/>
            <person name="Arakawa K."/>
        </authorList>
    </citation>
    <scope>NUCLEOTIDE SEQUENCE [LARGE SCALE GENOMIC DNA]</scope>
    <source>
        <strain evidence="3">Z151</strain>
    </source>
</reference>
<keyword evidence="1" id="KW-0472">Membrane</keyword>
<feature type="transmembrane region" description="Helical" evidence="1">
    <location>
        <begin position="35"/>
        <end position="53"/>
    </location>
</feature>
<evidence type="ECO:0000313" key="3">
    <source>
        <dbReference type="Proteomes" id="UP000192578"/>
    </source>
</evidence>
<organism evidence="2 3">
    <name type="scientific">Hypsibius exemplaris</name>
    <name type="common">Freshwater tardigrade</name>
    <dbReference type="NCBI Taxonomy" id="2072580"/>
    <lineage>
        <taxon>Eukaryota</taxon>
        <taxon>Metazoa</taxon>
        <taxon>Ecdysozoa</taxon>
        <taxon>Tardigrada</taxon>
        <taxon>Eutardigrada</taxon>
        <taxon>Parachela</taxon>
        <taxon>Hypsibioidea</taxon>
        <taxon>Hypsibiidae</taxon>
        <taxon>Hypsibius</taxon>
    </lineage>
</organism>
<accession>A0A1W0X616</accession>
<protein>
    <submittedName>
        <fullName evidence="2">Uncharacterized protein</fullName>
    </submittedName>
</protein>
<dbReference type="EMBL" id="MTYJ01000015">
    <property type="protein sequence ID" value="OQV22761.1"/>
    <property type="molecule type" value="Genomic_DNA"/>
</dbReference>
<evidence type="ECO:0000313" key="2">
    <source>
        <dbReference type="EMBL" id="OQV22761.1"/>
    </source>
</evidence>
<dbReference type="AlphaFoldDB" id="A0A1W0X616"/>
<keyword evidence="1" id="KW-0812">Transmembrane</keyword>
<comment type="caution">
    <text evidence="2">The sequence shown here is derived from an EMBL/GenBank/DDBJ whole genome shotgun (WGS) entry which is preliminary data.</text>
</comment>